<evidence type="ECO:0000259" key="1">
    <source>
        <dbReference type="PROSITE" id="PS50943"/>
    </source>
</evidence>
<dbReference type="CDD" id="cd06529">
    <property type="entry name" value="S24_LexA-like"/>
    <property type="match status" value="1"/>
</dbReference>
<dbReference type="InterPro" id="IPR001387">
    <property type="entry name" value="Cro/C1-type_HTH"/>
</dbReference>
<sequence length="213" mass="24082">MNEEYFFANNLKYLRRKYNIEQQELAEELGRKSGSTVSDWERGKFVPRIGTLSQIAERFNISVNDLMRTDLTVHTPIAPNMIEVSEMVKIPVLGTIACGEPIDAIENVSEYRLMPKDMKPSGELFYLEAQGDSMEPKIYNGSFVLCRKQEDVESGEIAAVLVNGDEQTTLKKVIKQGDTIFLQALNEAYAPYIITKENPARIVGKALRVENEL</sequence>
<dbReference type="GO" id="GO:0003677">
    <property type="term" value="F:DNA binding"/>
    <property type="evidence" value="ECO:0007669"/>
    <property type="project" value="InterPro"/>
</dbReference>
<dbReference type="InterPro" id="IPR036286">
    <property type="entry name" value="LexA/Signal_pep-like_sf"/>
</dbReference>
<accession>A0AAV3WV20</accession>
<dbReference type="InterPro" id="IPR039418">
    <property type="entry name" value="LexA-like"/>
</dbReference>
<dbReference type="InterPro" id="IPR010982">
    <property type="entry name" value="Lambda_DNA-bd_dom_sf"/>
</dbReference>
<dbReference type="Pfam" id="PF01381">
    <property type="entry name" value="HTH_3"/>
    <property type="match status" value="1"/>
</dbReference>
<dbReference type="AlphaFoldDB" id="A0AAV3WV20"/>
<dbReference type="SMART" id="SM00530">
    <property type="entry name" value="HTH_XRE"/>
    <property type="match status" value="1"/>
</dbReference>
<protein>
    <submittedName>
        <fullName evidence="2">Peptidase S24-like protein</fullName>
    </submittedName>
</protein>
<dbReference type="Gene3D" id="2.10.109.10">
    <property type="entry name" value="Umud Fragment, subunit A"/>
    <property type="match status" value="1"/>
</dbReference>
<name>A0AAV3WV20_9LACT</name>
<dbReference type="CDD" id="cd00093">
    <property type="entry name" value="HTH_XRE"/>
    <property type="match status" value="1"/>
</dbReference>
<dbReference type="Pfam" id="PF00717">
    <property type="entry name" value="Peptidase_S24"/>
    <property type="match status" value="1"/>
</dbReference>
<gene>
    <name evidence="2" type="ORF">M132T_15210</name>
</gene>
<dbReference type="SUPFAM" id="SSF51306">
    <property type="entry name" value="LexA/Signal peptidase"/>
    <property type="match status" value="1"/>
</dbReference>
<dbReference type="EMBL" id="BKBI01000010">
    <property type="protein sequence ID" value="GEQ36013.1"/>
    <property type="molecule type" value="Genomic_DNA"/>
</dbReference>
<feature type="domain" description="HTH cro/C1-type" evidence="1">
    <location>
        <begin position="11"/>
        <end position="66"/>
    </location>
</feature>
<dbReference type="PANTHER" id="PTHR33516">
    <property type="entry name" value="LEXA REPRESSOR"/>
    <property type="match status" value="1"/>
</dbReference>
<dbReference type="SUPFAM" id="SSF47413">
    <property type="entry name" value="lambda repressor-like DNA-binding domains"/>
    <property type="match status" value="1"/>
</dbReference>
<dbReference type="Gene3D" id="1.10.260.40">
    <property type="entry name" value="lambda repressor-like DNA-binding domains"/>
    <property type="match status" value="1"/>
</dbReference>
<evidence type="ECO:0000313" key="3">
    <source>
        <dbReference type="Proteomes" id="UP000887127"/>
    </source>
</evidence>
<proteinExistence type="predicted"/>
<dbReference type="Proteomes" id="UP000887127">
    <property type="component" value="Unassembled WGS sequence"/>
</dbReference>
<dbReference type="PANTHER" id="PTHR33516:SF2">
    <property type="entry name" value="LEXA REPRESSOR-RELATED"/>
    <property type="match status" value="1"/>
</dbReference>
<reference evidence="2" key="1">
    <citation type="submission" date="2019-08" db="EMBL/GenBank/DDBJ databases">
        <title>Marinilactibacillus psychrotolerans M13-2T whole genome sequencing project.</title>
        <authorList>
            <person name="Ishikawa M."/>
            <person name="Suzuki T."/>
            <person name="Matsutani M."/>
        </authorList>
    </citation>
    <scope>NUCLEOTIDE SEQUENCE</scope>
    <source>
        <strain evidence="2">M13-2T</strain>
    </source>
</reference>
<dbReference type="InterPro" id="IPR015927">
    <property type="entry name" value="Peptidase_S24_S26A/B/C"/>
</dbReference>
<organism evidence="2 3">
    <name type="scientific">Marinilactibacillus psychrotolerans</name>
    <dbReference type="NCBI Taxonomy" id="191770"/>
    <lineage>
        <taxon>Bacteria</taxon>
        <taxon>Bacillati</taxon>
        <taxon>Bacillota</taxon>
        <taxon>Bacilli</taxon>
        <taxon>Lactobacillales</taxon>
        <taxon>Carnobacteriaceae</taxon>
        <taxon>Marinilactibacillus</taxon>
    </lineage>
</organism>
<comment type="caution">
    <text evidence="2">The sequence shown here is derived from an EMBL/GenBank/DDBJ whole genome shotgun (WGS) entry which is preliminary data.</text>
</comment>
<evidence type="ECO:0000313" key="2">
    <source>
        <dbReference type="EMBL" id="GEQ36013.1"/>
    </source>
</evidence>
<dbReference type="InterPro" id="IPR050077">
    <property type="entry name" value="LexA_repressor"/>
</dbReference>
<dbReference type="PROSITE" id="PS50943">
    <property type="entry name" value="HTH_CROC1"/>
    <property type="match status" value="1"/>
</dbReference>